<keyword evidence="1 4" id="KW-0808">Transferase</keyword>
<keyword evidence="5" id="KW-1185">Reference proteome</keyword>
<dbReference type="PROSITE" id="PS51186">
    <property type="entry name" value="GNAT"/>
    <property type="match status" value="1"/>
</dbReference>
<evidence type="ECO:0000259" key="3">
    <source>
        <dbReference type="PROSITE" id="PS51186"/>
    </source>
</evidence>
<dbReference type="EC" id="2.3.1.-" evidence="4"/>
<dbReference type="InterPro" id="IPR000182">
    <property type="entry name" value="GNAT_dom"/>
</dbReference>
<feature type="domain" description="N-acetyltransferase" evidence="3">
    <location>
        <begin position="7"/>
        <end position="151"/>
    </location>
</feature>
<dbReference type="GO" id="GO:0016747">
    <property type="term" value="F:acyltransferase activity, transferring groups other than amino-acyl groups"/>
    <property type="evidence" value="ECO:0007669"/>
    <property type="project" value="InterPro"/>
</dbReference>
<comment type="caution">
    <text evidence="4">The sequence shown here is derived from an EMBL/GenBank/DDBJ whole genome shotgun (WGS) entry which is preliminary data.</text>
</comment>
<dbReference type="EMBL" id="JAGSGD010000001">
    <property type="protein sequence ID" value="MBR7618672.1"/>
    <property type="molecule type" value="Genomic_DNA"/>
</dbReference>
<dbReference type="InterPro" id="IPR050832">
    <property type="entry name" value="Bact_Acetyltransf"/>
</dbReference>
<dbReference type="AlphaFoldDB" id="A0A941CYI4"/>
<reference evidence="4" key="1">
    <citation type="submission" date="2021-04" db="EMBL/GenBank/DDBJ databases">
        <title>Draft genome assembly of strain Phenylobacterium sp. 20VBR1 using MiniION and Illumina platforms.</title>
        <authorList>
            <person name="Thomas F.A."/>
            <person name="Krishnan K.P."/>
            <person name="Sinha R.K."/>
        </authorList>
    </citation>
    <scope>NUCLEOTIDE SEQUENCE</scope>
    <source>
        <strain evidence="4">20VBR1</strain>
    </source>
</reference>
<dbReference type="SUPFAM" id="SSF55729">
    <property type="entry name" value="Acyl-CoA N-acyltransferases (Nat)"/>
    <property type="match status" value="1"/>
</dbReference>
<evidence type="ECO:0000256" key="2">
    <source>
        <dbReference type="ARBA" id="ARBA00023315"/>
    </source>
</evidence>
<dbReference type="Pfam" id="PF00583">
    <property type="entry name" value="Acetyltransf_1"/>
    <property type="match status" value="1"/>
</dbReference>
<dbReference type="Gene3D" id="3.40.630.30">
    <property type="match status" value="1"/>
</dbReference>
<dbReference type="PANTHER" id="PTHR43877:SF1">
    <property type="entry name" value="ACETYLTRANSFERASE"/>
    <property type="match status" value="1"/>
</dbReference>
<dbReference type="CDD" id="cd04301">
    <property type="entry name" value="NAT_SF"/>
    <property type="match status" value="1"/>
</dbReference>
<evidence type="ECO:0000313" key="5">
    <source>
        <dbReference type="Proteomes" id="UP000622580"/>
    </source>
</evidence>
<sequence>MSSRFGLEIRAADNVDAPGVAELMAASGLPANPVAIAARLERLRAERATVLLAVEWGPPSGLIIFHPRQTLLADLPIAFVSTLLVGPDARRKGIGRTLLKSASQAARSAGCGELHLSAPPEADSLRAFCQATGFAEQDSGFVRALRKQRTA</sequence>
<evidence type="ECO:0000256" key="1">
    <source>
        <dbReference type="ARBA" id="ARBA00022679"/>
    </source>
</evidence>
<proteinExistence type="predicted"/>
<protein>
    <submittedName>
        <fullName evidence="4">GNAT family N-acetyltransferase</fullName>
        <ecNumber evidence="4">2.3.1.-</ecNumber>
    </submittedName>
</protein>
<dbReference type="PANTHER" id="PTHR43877">
    <property type="entry name" value="AMINOALKYLPHOSPHONATE N-ACETYLTRANSFERASE-RELATED-RELATED"/>
    <property type="match status" value="1"/>
</dbReference>
<organism evidence="4 5">
    <name type="scientific">Phenylobacterium glaciei</name>
    <dbReference type="NCBI Taxonomy" id="2803784"/>
    <lineage>
        <taxon>Bacteria</taxon>
        <taxon>Pseudomonadati</taxon>
        <taxon>Pseudomonadota</taxon>
        <taxon>Alphaproteobacteria</taxon>
        <taxon>Caulobacterales</taxon>
        <taxon>Caulobacteraceae</taxon>
        <taxon>Phenylobacterium</taxon>
    </lineage>
</organism>
<evidence type="ECO:0000313" key="4">
    <source>
        <dbReference type="EMBL" id="MBR7618672.1"/>
    </source>
</evidence>
<dbReference type="RefSeq" id="WP_215338545.1">
    <property type="nucleotide sequence ID" value="NZ_JAGSGD010000001.1"/>
</dbReference>
<dbReference type="Proteomes" id="UP000622580">
    <property type="component" value="Unassembled WGS sequence"/>
</dbReference>
<name>A0A941CYI4_9CAUL</name>
<dbReference type="InterPro" id="IPR016181">
    <property type="entry name" value="Acyl_CoA_acyltransferase"/>
</dbReference>
<accession>A0A941CYI4</accession>
<gene>
    <name evidence="4" type="ORF">JKL49_04660</name>
</gene>
<keyword evidence="2 4" id="KW-0012">Acyltransferase</keyword>